<dbReference type="AlphaFoldDB" id="A0A1Y4DD71"/>
<dbReference type="Gene3D" id="3.30.700.10">
    <property type="entry name" value="Glycoprotein, Type 4 Pilin"/>
    <property type="match status" value="1"/>
</dbReference>
<name>A0A1Y4DD71_9BACT</name>
<dbReference type="PROSITE" id="PS00409">
    <property type="entry name" value="PROKAR_NTER_METHYL"/>
    <property type="match status" value="1"/>
</dbReference>
<dbReference type="Pfam" id="PF07963">
    <property type="entry name" value="N_methyl"/>
    <property type="match status" value="1"/>
</dbReference>
<evidence type="ECO:0008006" key="3">
    <source>
        <dbReference type="Google" id="ProtNLM"/>
    </source>
</evidence>
<accession>A0A1Y4DD71</accession>
<evidence type="ECO:0000313" key="1">
    <source>
        <dbReference type="EMBL" id="OUO56976.1"/>
    </source>
</evidence>
<protein>
    <recommendedName>
        <fullName evidence="3">Type II secretion system protein GspH</fullName>
    </recommendedName>
</protein>
<dbReference type="NCBIfam" id="TIGR02532">
    <property type="entry name" value="IV_pilin_GFxxxE"/>
    <property type="match status" value="1"/>
</dbReference>
<comment type="caution">
    <text evidence="1">The sequence shown here is derived from an EMBL/GenBank/DDBJ whole genome shotgun (WGS) entry which is preliminary data.</text>
</comment>
<reference evidence="2" key="1">
    <citation type="submission" date="2017-04" db="EMBL/GenBank/DDBJ databases">
        <title>Function of individual gut microbiota members based on whole genome sequencing of pure cultures obtained from chicken caecum.</title>
        <authorList>
            <person name="Medvecky M."/>
            <person name="Cejkova D."/>
            <person name="Polansky O."/>
            <person name="Karasova D."/>
            <person name="Kubasova T."/>
            <person name="Cizek A."/>
            <person name="Rychlik I."/>
        </authorList>
    </citation>
    <scope>NUCLEOTIDE SEQUENCE [LARGE SCALE GENOMIC DNA]</scope>
    <source>
        <strain evidence="2">An273</strain>
    </source>
</reference>
<keyword evidence="2" id="KW-1185">Reference proteome</keyword>
<dbReference type="EMBL" id="NFJD01000002">
    <property type="protein sequence ID" value="OUO56976.1"/>
    <property type="molecule type" value="Genomic_DNA"/>
</dbReference>
<organism evidence="1 2">
    <name type="scientific">Candidatus Avelusimicrobium gallicola</name>
    <dbReference type="NCBI Taxonomy" id="2562704"/>
    <lineage>
        <taxon>Bacteria</taxon>
        <taxon>Pseudomonadati</taxon>
        <taxon>Elusimicrobiota</taxon>
        <taxon>Elusimicrobia</taxon>
        <taxon>Elusimicrobiales</taxon>
        <taxon>Elusimicrobiaceae</taxon>
        <taxon>Candidatus Avelusimicrobium</taxon>
    </lineage>
</organism>
<dbReference type="InterPro" id="IPR045584">
    <property type="entry name" value="Pilin-like"/>
</dbReference>
<proteinExistence type="predicted"/>
<gene>
    <name evidence="1" type="ORF">B5F75_03775</name>
</gene>
<evidence type="ECO:0000313" key="2">
    <source>
        <dbReference type="Proteomes" id="UP000196368"/>
    </source>
</evidence>
<dbReference type="RefSeq" id="WP_087288099.1">
    <property type="nucleotide sequence ID" value="NZ_NFJD01000002.1"/>
</dbReference>
<dbReference type="SUPFAM" id="SSF54523">
    <property type="entry name" value="Pili subunits"/>
    <property type="match status" value="1"/>
</dbReference>
<sequence>MKKQKGFTLLEVLIVVVIAVSVAAFAVPAYQKTQDRNRYLAAQGVLIDFGNGVRTLQAEVDFQFPWTTRNVTSSLQTTSLDEDAEITRSNASTALFARKYAAPIPFDLSNSYKGYYFSFCPENVASSGNCCQGNKDVVVCMYDSKYKSRPTKGQYYGAVYLKDGTIQRISK</sequence>
<dbReference type="Proteomes" id="UP000196368">
    <property type="component" value="Unassembled WGS sequence"/>
</dbReference>
<dbReference type="InterPro" id="IPR012902">
    <property type="entry name" value="N_methyl_site"/>
</dbReference>